<dbReference type="EMBL" id="JNBS01000286">
    <property type="protein sequence ID" value="OQS06993.1"/>
    <property type="molecule type" value="Genomic_DNA"/>
</dbReference>
<proteinExistence type="predicted"/>
<evidence type="ECO:0000313" key="1">
    <source>
        <dbReference type="EMBL" id="OQS06993.1"/>
    </source>
</evidence>
<comment type="caution">
    <text evidence="1">The sequence shown here is derived from an EMBL/GenBank/DDBJ whole genome shotgun (WGS) entry which is preliminary data.</text>
</comment>
<accession>A0A1W0A9M6</accession>
<gene>
    <name evidence="1" type="ORF">THRCLA_20246</name>
</gene>
<sequence length="120" mass="13768">MVDNNKQMNRTLVVPLKEVQLVLRHAIAIVKYGTECTTERFTLCYNLCAESKYRRHTQHITDPLVFLELTTGAAVSLHMSARYRGWQNFAKYGHISILLICLLKSYGQNSFLTHLGNLII</sequence>
<organism evidence="1 2">
    <name type="scientific">Thraustotheca clavata</name>
    <dbReference type="NCBI Taxonomy" id="74557"/>
    <lineage>
        <taxon>Eukaryota</taxon>
        <taxon>Sar</taxon>
        <taxon>Stramenopiles</taxon>
        <taxon>Oomycota</taxon>
        <taxon>Saprolegniomycetes</taxon>
        <taxon>Saprolegniales</taxon>
        <taxon>Achlyaceae</taxon>
        <taxon>Thraustotheca</taxon>
    </lineage>
</organism>
<dbReference type="AlphaFoldDB" id="A0A1W0A9M6"/>
<evidence type="ECO:0000313" key="2">
    <source>
        <dbReference type="Proteomes" id="UP000243217"/>
    </source>
</evidence>
<protein>
    <submittedName>
        <fullName evidence="1">Uncharacterized protein</fullName>
    </submittedName>
</protein>
<name>A0A1W0A9M6_9STRA</name>
<reference evidence="1 2" key="1">
    <citation type="journal article" date="2014" name="Genome Biol. Evol.">
        <title>The secreted proteins of Achlya hypogyna and Thraustotheca clavata identify the ancestral oomycete secretome and reveal gene acquisitions by horizontal gene transfer.</title>
        <authorList>
            <person name="Misner I."/>
            <person name="Blouin N."/>
            <person name="Leonard G."/>
            <person name="Richards T.A."/>
            <person name="Lane C.E."/>
        </authorList>
    </citation>
    <scope>NUCLEOTIDE SEQUENCE [LARGE SCALE GENOMIC DNA]</scope>
    <source>
        <strain evidence="1 2">ATCC 34112</strain>
    </source>
</reference>
<dbReference type="Proteomes" id="UP000243217">
    <property type="component" value="Unassembled WGS sequence"/>
</dbReference>
<keyword evidence="2" id="KW-1185">Reference proteome</keyword>